<reference evidence="2 3" key="1">
    <citation type="submission" date="2019-03" db="EMBL/GenBank/DDBJ databases">
        <title>Genomic Encyclopedia of Type Strains, Phase III (KMG-III): the genomes of soil and plant-associated and newly described type strains.</title>
        <authorList>
            <person name="Whitman W."/>
        </authorList>
    </citation>
    <scope>NUCLEOTIDE SEQUENCE [LARGE SCALE GENOMIC DNA]</scope>
    <source>
        <strain evidence="2 3">VKM Ac-2575</strain>
    </source>
</reference>
<feature type="compositionally biased region" description="Polar residues" evidence="1">
    <location>
        <begin position="312"/>
        <end position="321"/>
    </location>
</feature>
<feature type="compositionally biased region" description="Low complexity" evidence="1">
    <location>
        <begin position="339"/>
        <end position="352"/>
    </location>
</feature>
<name>A0A4V3FII0_9ACTN</name>
<feature type="compositionally biased region" description="Polar residues" evidence="1">
    <location>
        <begin position="281"/>
        <end position="290"/>
    </location>
</feature>
<dbReference type="OrthoDB" id="3824163at2"/>
<evidence type="ECO:0000313" key="2">
    <source>
        <dbReference type="EMBL" id="TDU82513.1"/>
    </source>
</evidence>
<feature type="compositionally biased region" description="Pro residues" evidence="1">
    <location>
        <begin position="322"/>
        <end position="333"/>
    </location>
</feature>
<feature type="compositionally biased region" description="Low complexity" evidence="1">
    <location>
        <begin position="265"/>
        <end position="278"/>
    </location>
</feature>
<organism evidence="2 3">
    <name type="scientific">Kribbella voronezhensis</name>
    <dbReference type="NCBI Taxonomy" id="2512212"/>
    <lineage>
        <taxon>Bacteria</taxon>
        <taxon>Bacillati</taxon>
        <taxon>Actinomycetota</taxon>
        <taxon>Actinomycetes</taxon>
        <taxon>Propionibacteriales</taxon>
        <taxon>Kribbellaceae</taxon>
        <taxon>Kribbella</taxon>
    </lineage>
</organism>
<feature type="compositionally biased region" description="Low complexity" evidence="1">
    <location>
        <begin position="386"/>
        <end position="411"/>
    </location>
</feature>
<gene>
    <name evidence="2" type="ORF">EV138_7407</name>
</gene>
<dbReference type="RefSeq" id="WP_133985329.1">
    <property type="nucleotide sequence ID" value="NZ_SOCE01000003.1"/>
</dbReference>
<evidence type="ECO:0000313" key="3">
    <source>
        <dbReference type="Proteomes" id="UP000295151"/>
    </source>
</evidence>
<evidence type="ECO:0000256" key="1">
    <source>
        <dbReference type="SAM" id="MobiDB-lite"/>
    </source>
</evidence>
<comment type="caution">
    <text evidence="2">The sequence shown here is derived from an EMBL/GenBank/DDBJ whole genome shotgun (WGS) entry which is preliminary data.</text>
</comment>
<proteinExistence type="predicted"/>
<dbReference type="AlphaFoldDB" id="A0A4V3FII0"/>
<keyword evidence="3" id="KW-1185">Reference proteome</keyword>
<protein>
    <submittedName>
        <fullName evidence="2">Uncharacterized protein</fullName>
    </submittedName>
</protein>
<feature type="compositionally biased region" description="Polar residues" evidence="1">
    <location>
        <begin position="363"/>
        <end position="378"/>
    </location>
</feature>
<dbReference type="EMBL" id="SOCE01000003">
    <property type="protein sequence ID" value="TDU82513.1"/>
    <property type="molecule type" value="Genomic_DNA"/>
</dbReference>
<accession>A0A4V3FII0</accession>
<feature type="region of interest" description="Disordered" evidence="1">
    <location>
        <begin position="259"/>
        <end position="411"/>
    </location>
</feature>
<sequence length="411" mass="43836">MAGNEGMTRIDPGSPVYQEVARLYRIAQEMRPGGQDLWNGELYSRTDDKLGGLSPDKTLRLHQDLVLDHLTGGEPSHDPDRQAQALATVLHESLHARVEKDAPQEPNAVRALESIGLDEGLTEVATMEDYDAFVQQAGYDDAEKATPAYAGAVHATGELLDRATSSDAERTELLNKAVDQPVAMRFDTIADSIVRNELADSVPPDAEHQQAARAHLVNQMSVEEWAAVHKRDGLGPTTASLTNEGLDNGVAQIREHYQNTPDEPYPAQAPNAAAEVAADTGHQQEQQRTAPTPGRDQPVDLTKLPPPDATTRLPNHTTPGTTPQPIPAAPEPSSPQTIQPEAQPNPQPAAQATGQNGDPMRFLNNQAPAAHATRTTPSLGDGSRGAGAPAGPSISRTTPARTPTPDRGGRD</sequence>
<dbReference type="Proteomes" id="UP000295151">
    <property type="component" value="Unassembled WGS sequence"/>
</dbReference>